<dbReference type="SUPFAM" id="SSF50341">
    <property type="entry name" value="CheW-like"/>
    <property type="match status" value="1"/>
</dbReference>
<evidence type="ECO:0000313" key="3">
    <source>
        <dbReference type="EMBL" id="BCD99171.1"/>
    </source>
</evidence>
<feature type="compositionally biased region" description="Acidic residues" evidence="1">
    <location>
        <begin position="35"/>
        <end position="47"/>
    </location>
</feature>
<accession>A0AAN1WK81</accession>
<name>A0AAN1WK81_9GAMM</name>
<dbReference type="RefSeq" id="WP_236984165.1">
    <property type="nucleotide sequence ID" value="NZ_AP023086.1"/>
</dbReference>
<dbReference type="PROSITE" id="PS50851">
    <property type="entry name" value="CHEW"/>
    <property type="match status" value="1"/>
</dbReference>
<dbReference type="Pfam" id="PF01584">
    <property type="entry name" value="CheW"/>
    <property type="match status" value="1"/>
</dbReference>
<evidence type="ECO:0000259" key="2">
    <source>
        <dbReference type="PROSITE" id="PS50851"/>
    </source>
</evidence>
<dbReference type="AlphaFoldDB" id="A0AAN1WK81"/>
<feature type="compositionally biased region" description="Low complexity" evidence="1">
    <location>
        <begin position="48"/>
        <end position="61"/>
    </location>
</feature>
<dbReference type="InterPro" id="IPR036061">
    <property type="entry name" value="CheW-like_dom_sf"/>
</dbReference>
<dbReference type="GO" id="GO:0006935">
    <property type="term" value="P:chemotaxis"/>
    <property type="evidence" value="ECO:0007669"/>
    <property type="project" value="InterPro"/>
</dbReference>
<gene>
    <name evidence="3" type="ORF">MARGE09_P3372</name>
</gene>
<dbReference type="SMART" id="SM00260">
    <property type="entry name" value="CheW"/>
    <property type="match status" value="1"/>
</dbReference>
<protein>
    <recommendedName>
        <fullName evidence="2">CheW-like domain-containing protein</fullName>
    </recommendedName>
</protein>
<feature type="compositionally biased region" description="Low complexity" evidence="1">
    <location>
        <begin position="81"/>
        <end position="105"/>
    </location>
</feature>
<keyword evidence="4" id="KW-1185">Reference proteome</keyword>
<feature type="region of interest" description="Disordered" evidence="1">
    <location>
        <begin position="29"/>
        <end position="136"/>
    </location>
</feature>
<organism evidence="3 4">
    <name type="scientific">Marinagarivorans cellulosilyticus</name>
    <dbReference type="NCBI Taxonomy" id="2721545"/>
    <lineage>
        <taxon>Bacteria</taxon>
        <taxon>Pseudomonadati</taxon>
        <taxon>Pseudomonadota</taxon>
        <taxon>Gammaproteobacteria</taxon>
        <taxon>Cellvibrionales</taxon>
        <taxon>Cellvibrionaceae</taxon>
        <taxon>Marinagarivorans</taxon>
    </lineage>
</organism>
<dbReference type="EMBL" id="AP023086">
    <property type="protein sequence ID" value="BCD99171.1"/>
    <property type="molecule type" value="Genomic_DNA"/>
</dbReference>
<sequence length="427" mass="45563">MPIPPPENDNNLAAAPLGDDALQDYMSSLFLGTDTLEEGDNNADEDQSAAAQNSQPAAVVAIEPKAVEAKPEQPKQVQASPQTSTPEQAAPTPAPATTQPVPAQPSFEEWENRSPANNPVSPPKPLAAPQQAHAEPIVRITAEQIPSDVPLSDEQKKGLQKLLDQKLLIAPEPLGESVPNVEPAPDRALAPSIELAPNIELAPKTVPIEPEAPAVIAAPVIPPAVPREEVAAIVDNKLPEELPDKAVAPLNTTHQVPQASEPKDSALTAPAVPNYREHWIQQLPDWGQSRFDVLLFSARGVTLAIPLIALGHIYLQNAPLNQVPGLPPWVIGVKPLTQGQLKVIDAGAFFTPDRPNRLNTDEDIHLLSIADSQWAFAVDSVANPVTIGTTDVQWRPLSAASPWLAGAIKQHMCVLVDTPALLKLLSR</sequence>
<proteinExistence type="predicted"/>
<feature type="domain" description="CheW-like" evidence="2">
    <location>
        <begin position="290"/>
        <end position="427"/>
    </location>
</feature>
<dbReference type="KEGG" id="marq:MARGE09_P3372"/>
<dbReference type="GO" id="GO:0007165">
    <property type="term" value="P:signal transduction"/>
    <property type="evidence" value="ECO:0007669"/>
    <property type="project" value="InterPro"/>
</dbReference>
<dbReference type="InterPro" id="IPR002545">
    <property type="entry name" value="CheW-lke_dom"/>
</dbReference>
<evidence type="ECO:0000256" key="1">
    <source>
        <dbReference type="SAM" id="MobiDB-lite"/>
    </source>
</evidence>
<dbReference type="Proteomes" id="UP001320119">
    <property type="component" value="Chromosome"/>
</dbReference>
<evidence type="ECO:0000313" key="4">
    <source>
        <dbReference type="Proteomes" id="UP001320119"/>
    </source>
</evidence>
<reference evidence="3 4" key="1">
    <citation type="journal article" date="2022" name="IScience">
        <title>An ultrasensitive nanofiber-based assay for enzymatic hydrolysis and deep-sea microbial degradation of cellulose.</title>
        <authorList>
            <person name="Tsudome M."/>
            <person name="Tachioka M."/>
            <person name="Miyazaki M."/>
            <person name="Uchimura K."/>
            <person name="Tsuda M."/>
            <person name="Takaki Y."/>
            <person name="Deguchi S."/>
        </authorList>
    </citation>
    <scope>NUCLEOTIDE SEQUENCE [LARGE SCALE GENOMIC DNA]</scope>
    <source>
        <strain evidence="3 4">GE09</strain>
    </source>
</reference>